<name>A0AAJ6Z6W0_PAPXU</name>
<sequence>MATVIITFFLIIRFYVRKMDADSLETLREGNSHQRVKRWSMNSQRLEEIVAELMKPISDVRRSFDTDLCALLEEYLTEAGLRALEASEGDGSGEEIDVVPNFAELALVLQHSASVYGRKVDYLYQHVLRVSDSLHNSVGESVSSGEEPQTPNTSRRKRKASINNEFSTIELEECPGCRRELDVSRPPPTLPRLYLQLEPRAPTAYDAQLLDYDGEPIGMLADLHVTWRLQNGFLVDDLAEPPIDNESIGATQRPLTLTELQTEFDNGAPPDSPPRCSTPLPITNGDVKDEHDEEPRPMDMLDLSPILDEPAKKKLKRKRNMSDDVVSISVTLVISDEQKRRNREEHEFSLPDKWITRVIDKRKKRALIVRKELLAHEPRPPNLEFRGILDPRDIEGFLGWTKSEIAAALLAAKRPDESDDDGFFEQSFFAESPTGDRPSHISQRQNSSESGTDQTDWQSWRAEVVRRAALSEGRVVDIQASAAVLLKHVQQSQHAQTQHGQDHDLVHCDRLLSIAKEQTDVSKLFFATLFLANAGNIEMVQGPPMTTNSFSVRLLSTDERLYRTVMQQNSEQPLPR</sequence>
<dbReference type="RefSeq" id="XP_013166373.1">
    <property type="nucleotide sequence ID" value="XM_013310919.1"/>
</dbReference>
<dbReference type="GO" id="GO:0000796">
    <property type="term" value="C:condensin complex"/>
    <property type="evidence" value="ECO:0007669"/>
    <property type="project" value="TreeGrafter"/>
</dbReference>
<organism evidence="4">
    <name type="scientific">Papilio xuthus</name>
    <name type="common">Asian swallowtail butterfly</name>
    <dbReference type="NCBI Taxonomy" id="66420"/>
    <lineage>
        <taxon>Eukaryota</taxon>
        <taxon>Metazoa</taxon>
        <taxon>Ecdysozoa</taxon>
        <taxon>Arthropoda</taxon>
        <taxon>Hexapoda</taxon>
        <taxon>Insecta</taxon>
        <taxon>Pterygota</taxon>
        <taxon>Neoptera</taxon>
        <taxon>Endopterygota</taxon>
        <taxon>Lepidoptera</taxon>
        <taxon>Glossata</taxon>
        <taxon>Ditrysia</taxon>
        <taxon>Papilionoidea</taxon>
        <taxon>Papilionidae</taxon>
        <taxon>Papilioninae</taxon>
        <taxon>Papilio</taxon>
    </lineage>
</organism>
<gene>
    <name evidence="4" type="primary">LOC106116868</name>
</gene>
<dbReference type="Pfam" id="PF06278">
    <property type="entry name" value="CNDH2_N"/>
    <property type="match status" value="1"/>
</dbReference>
<evidence type="ECO:0000259" key="3">
    <source>
        <dbReference type="Pfam" id="PF06278"/>
    </source>
</evidence>
<keyword evidence="2" id="KW-0732">Signal</keyword>
<feature type="region of interest" description="Disordered" evidence="1">
    <location>
        <begin position="428"/>
        <end position="457"/>
    </location>
</feature>
<feature type="compositionally biased region" description="Polar residues" evidence="1">
    <location>
        <begin position="440"/>
        <end position="457"/>
    </location>
</feature>
<feature type="chain" id="PRO_5042465750" evidence="2">
    <location>
        <begin position="22"/>
        <end position="576"/>
    </location>
</feature>
<dbReference type="AlphaFoldDB" id="A0AAJ6Z6W0"/>
<feature type="signal peptide" evidence="2">
    <location>
        <begin position="1"/>
        <end position="21"/>
    </location>
</feature>
<feature type="region of interest" description="Disordered" evidence="1">
    <location>
        <begin position="137"/>
        <end position="161"/>
    </location>
</feature>
<dbReference type="InterPro" id="IPR031739">
    <property type="entry name" value="Ncaph2"/>
</dbReference>
<dbReference type="GO" id="GO:0005634">
    <property type="term" value="C:nucleus"/>
    <property type="evidence" value="ECO:0007669"/>
    <property type="project" value="TreeGrafter"/>
</dbReference>
<dbReference type="GO" id="GO:0051306">
    <property type="term" value="P:mitotic sister chromatid separation"/>
    <property type="evidence" value="ECO:0007669"/>
    <property type="project" value="TreeGrafter"/>
</dbReference>
<evidence type="ECO:0000256" key="1">
    <source>
        <dbReference type="SAM" id="MobiDB-lite"/>
    </source>
</evidence>
<feature type="domain" description="Condensin II complex subunit H2 N-terminal" evidence="3">
    <location>
        <begin position="51"/>
        <end position="167"/>
    </location>
</feature>
<accession>A0AAJ6Z6W0</accession>
<dbReference type="KEGG" id="pxu:106116868"/>
<reference evidence="4" key="1">
    <citation type="submission" date="2025-08" db="UniProtKB">
        <authorList>
            <consortium name="RefSeq"/>
        </authorList>
    </citation>
    <scope>IDENTIFICATION</scope>
</reference>
<protein>
    <submittedName>
        <fullName evidence="4">Uncharacterized protein LOC106116868</fullName>
    </submittedName>
</protein>
<dbReference type="GeneID" id="106116868"/>
<dbReference type="InterPro" id="IPR009378">
    <property type="entry name" value="H2_N"/>
</dbReference>
<proteinExistence type="predicted"/>
<evidence type="ECO:0000256" key="2">
    <source>
        <dbReference type="SAM" id="SignalP"/>
    </source>
</evidence>
<dbReference type="PANTHER" id="PTHR14324:SF3">
    <property type="entry name" value="CONDENSIN-2 COMPLEX SUBUNIT H2"/>
    <property type="match status" value="1"/>
</dbReference>
<evidence type="ECO:0000313" key="4">
    <source>
        <dbReference type="RefSeq" id="XP_013166373.1"/>
    </source>
</evidence>
<dbReference type="GO" id="GO:0010032">
    <property type="term" value="P:meiotic chromosome condensation"/>
    <property type="evidence" value="ECO:0007669"/>
    <property type="project" value="TreeGrafter"/>
</dbReference>
<feature type="region of interest" description="Disordered" evidence="1">
    <location>
        <begin position="265"/>
        <end position="300"/>
    </location>
</feature>
<dbReference type="PANTHER" id="PTHR14324">
    <property type="entry name" value="CONDENSIN-2 COMPLEX SUBUNIT H2"/>
    <property type="match status" value="1"/>
</dbReference>
<feature type="compositionally biased region" description="Low complexity" evidence="1">
    <location>
        <begin position="137"/>
        <end position="147"/>
    </location>
</feature>
<feature type="compositionally biased region" description="Basic and acidic residues" evidence="1">
    <location>
        <begin position="286"/>
        <end position="299"/>
    </location>
</feature>
<dbReference type="GO" id="GO:0003682">
    <property type="term" value="F:chromatin binding"/>
    <property type="evidence" value="ECO:0007669"/>
    <property type="project" value="TreeGrafter"/>
</dbReference>
<dbReference type="Proteomes" id="UP000694872">
    <property type="component" value="Unplaced"/>
</dbReference>